<protein>
    <submittedName>
        <fullName evidence="2">Type IX secretion system membrane protein, PorP/SprF family</fullName>
    </submittedName>
</protein>
<evidence type="ECO:0000313" key="2">
    <source>
        <dbReference type="EMBL" id="GAT63205.1"/>
    </source>
</evidence>
<evidence type="ECO:0000313" key="3">
    <source>
        <dbReference type="Proteomes" id="UP000076586"/>
    </source>
</evidence>
<name>A0A161LEQ0_9BACT</name>
<keyword evidence="3" id="KW-1185">Reference proteome</keyword>
<reference evidence="3" key="1">
    <citation type="submission" date="2016-04" db="EMBL/GenBank/DDBJ databases">
        <title>Draft genome sequence of Paludibacter jiangxiensis strain NM7.</title>
        <authorList>
            <person name="Qiu Y."/>
            <person name="Matsuura N."/>
            <person name="Ohashi A."/>
            <person name="Tourlousse M.D."/>
            <person name="Sekiguchi Y."/>
        </authorList>
    </citation>
    <scope>NUCLEOTIDE SEQUENCE [LARGE SCALE GENOMIC DNA]</scope>
    <source>
        <strain evidence="3">NM7</strain>
    </source>
</reference>
<feature type="chain" id="PRO_5007823790" evidence="1">
    <location>
        <begin position="36"/>
        <end position="321"/>
    </location>
</feature>
<gene>
    <name evidence="2" type="ORF">PJIAN_3520</name>
</gene>
<feature type="signal peptide" evidence="1">
    <location>
        <begin position="1"/>
        <end position="35"/>
    </location>
</feature>
<dbReference type="EMBL" id="BDCR01000003">
    <property type="protein sequence ID" value="GAT63205.1"/>
    <property type="molecule type" value="Genomic_DNA"/>
</dbReference>
<dbReference type="Proteomes" id="UP000076586">
    <property type="component" value="Unassembled WGS sequence"/>
</dbReference>
<sequence>MSSAKKVIYQLSVLLRRKTLFLVLSALTLTGTLHAQQEPMYSQYMFNMLNINPAYAGNRASDNITVLYRNQWVGFDGAPKTGTVSWDRRNEDSNVGYGLQLYEDRLGIEKTTGVQAFYSYHVPFDNSFLAFGLSGGVLNYRANYSEVSTIRGGDPVFQDDVNGWLPTAGFGILYASEYWYMGLSVPALLHTKIHAINYLNQNNFGANNHYFLTGGYTFDMSDNVKLKPSALLKVVKGAPLQCDFSMNAWFQNVLGIGVSYRTGDALVGSIEFQLLPELRLGYAYDYTLSDLKNYNRGTHEIMLRLELKSDHNGLILSPRYY</sequence>
<dbReference type="NCBIfam" id="TIGR03519">
    <property type="entry name" value="T9SS_PorP_fam"/>
    <property type="match status" value="1"/>
</dbReference>
<proteinExistence type="predicted"/>
<organism evidence="2 3">
    <name type="scientific">Paludibacter jiangxiensis</name>
    <dbReference type="NCBI Taxonomy" id="681398"/>
    <lineage>
        <taxon>Bacteria</taxon>
        <taxon>Pseudomonadati</taxon>
        <taxon>Bacteroidota</taxon>
        <taxon>Bacteroidia</taxon>
        <taxon>Bacteroidales</taxon>
        <taxon>Paludibacteraceae</taxon>
        <taxon>Paludibacter</taxon>
    </lineage>
</organism>
<comment type="caution">
    <text evidence="2">The sequence shown here is derived from an EMBL/GenBank/DDBJ whole genome shotgun (WGS) entry which is preliminary data.</text>
</comment>
<dbReference type="STRING" id="681398.PJIAN_3520"/>
<dbReference type="OrthoDB" id="1320396at2"/>
<accession>A0A161LEQ0</accession>
<dbReference type="InterPro" id="IPR019861">
    <property type="entry name" value="PorP/SprF_Bacteroidetes"/>
</dbReference>
<dbReference type="Pfam" id="PF11751">
    <property type="entry name" value="PorP_SprF"/>
    <property type="match status" value="1"/>
</dbReference>
<dbReference type="AlphaFoldDB" id="A0A161LEQ0"/>
<evidence type="ECO:0000256" key="1">
    <source>
        <dbReference type="SAM" id="SignalP"/>
    </source>
</evidence>
<dbReference type="RefSeq" id="WP_068704160.1">
    <property type="nucleotide sequence ID" value="NZ_BDCR01000003.1"/>
</dbReference>
<keyword evidence="1" id="KW-0732">Signal</keyword>
<reference evidence="3" key="2">
    <citation type="journal article" date="2017" name="Genome Announc.">
        <title>Draft genome sequence of Paludibacter jiangxiensis NM7(T), a propionate-producing fermentative bacterium.</title>
        <authorList>
            <person name="Qiu Y.-L."/>
            <person name="Tourlousse D.M."/>
            <person name="Matsuura N."/>
            <person name="Ohashi A."/>
            <person name="Sekiguchi Y."/>
        </authorList>
    </citation>
    <scope>NUCLEOTIDE SEQUENCE [LARGE SCALE GENOMIC DNA]</scope>
    <source>
        <strain evidence="3">NM7</strain>
    </source>
</reference>